<dbReference type="EMBL" id="CP060716">
    <property type="protein sequence ID" value="QNN62962.1"/>
    <property type="molecule type" value="Genomic_DNA"/>
</dbReference>
<dbReference type="SUPFAM" id="SSF89796">
    <property type="entry name" value="CoA-transferase family III (CaiB/BaiF)"/>
    <property type="match status" value="1"/>
</dbReference>
<sequence>MTALTRWAQSGLMSLTGEPGGFTDSSPAFAYAAFEVHLERLTQWLGLSNEDPLADPAVVLGGRARENNFTRGGQTSAGGATRLIQGADGWGALSLARETDRELVPALLGTEIGNQDIWRAVEQSASSSVRALVERAATMGMPTAMLGEARQAAGTSVQISKPRKLQLRDAVVVDLSALWAGPLSTAFLAAGGAQVIKVEFANRPDGARQGNQRFFDWLGHRKLMCVIEDSAEGEAFLARLIDVADIVIEASRPRALHQRGLAYDQRQHADGKIWVRITGHGTKDGAEHRVAFGDDAAVAGGLVGRNRSGAPVFMGDAVADPLTGVKVANEVAAAIDAGGGRFIDISMSGVAAEYASAITSLAVSGDTRKRPGEGWHGERRDDAMTPVSAPPRIPLSPPAHALGEDNRVVRALVASRESASGVLPGHY</sequence>
<feature type="compositionally biased region" description="Pro residues" evidence="2">
    <location>
        <begin position="388"/>
        <end position="397"/>
    </location>
</feature>
<dbReference type="PANTHER" id="PTHR48228">
    <property type="entry name" value="SUCCINYL-COA--D-CITRAMALATE COA-TRANSFERASE"/>
    <property type="match status" value="1"/>
</dbReference>
<organism evidence="3 4">
    <name type="scientific">Leucobacter denitrificans</name>
    <dbReference type="NCBI Taxonomy" id="683042"/>
    <lineage>
        <taxon>Bacteria</taxon>
        <taxon>Bacillati</taxon>
        <taxon>Actinomycetota</taxon>
        <taxon>Actinomycetes</taxon>
        <taxon>Micrococcales</taxon>
        <taxon>Microbacteriaceae</taxon>
        <taxon>Leucobacter</taxon>
    </lineage>
</organism>
<dbReference type="InterPro" id="IPR050509">
    <property type="entry name" value="CoA-transferase_III"/>
</dbReference>
<dbReference type="AlphaFoldDB" id="A0A7G9S537"/>
<keyword evidence="4" id="KW-1185">Reference proteome</keyword>
<dbReference type="PANTHER" id="PTHR48228:SF6">
    <property type="entry name" value="L-CARNITINE COA-TRANSFERASE"/>
    <property type="match status" value="1"/>
</dbReference>
<dbReference type="Pfam" id="PF02515">
    <property type="entry name" value="CoA_transf_3"/>
    <property type="match status" value="1"/>
</dbReference>
<reference evidence="3 4" key="1">
    <citation type="submission" date="2020-08" db="EMBL/GenBank/DDBJ databases">
        <title>Genome sequence of Leucobacter denitrificans KACC 14055T.</title>
        <authorList>
            <person name="Hyun D.-W."/>
            <person name="Bae J.-W."/>
        </authorList>
    </citation>
    <scope>NUCLEOTIDE SEQUENCE [LARGE SCALE GENOMIC DNA]</scope>
    <source>
        <strain evidence="3 4">KACC 14055</strain>
    </source>
</reference>
<protein>
    <submittedName>
        <fullName evidence="3">CoA transferase</fullName>
    </submittedName>
</protein>
<feature type="compositionally biased region" description="Basic and acidic residues" evidence="2">
    <location>
        <begin position="366"/>
        <end position="383"/>
    </location>
</feature>
<accession>A0A7G9S537</accession>
<gene>
    <name evidence="3" type="ORF">H9L06_00810</name>
</gene>
<dbReference type="InterPro" id="IPR003673">
    <property type="entry name" value="CoA-Trfase_fam_III"/>
</dbReference>
<evidence type="ECO:0000313" key="4">
    <source>
        <dbReference type="Proteomes" id="UP000515934"/>
    </source>
</evidence>
<name>A0A7G9S537_9MICO</name>
<dbReference type="KEGG" id="ldn:H9L06_00810"/>
<evidence type="ECO:0000313" key="3">
    <source>
        <dbReference type="EMBL" id="QNN62962.1"/>
    </source>
</evidence>
<dbReference type="Proteomes" id="UP000515934">
    <property type="component" value="Chromosome"/>
</dbReference>
<dbReference type="Gene3D" id="3.40.50.10540">
    <property type="entry name" value="Crotonobetainyl-coa:carnitine coa-transferase, domain 1"/>
    <property type="match status" value="1"/>
</dbReference>
<dbReference type="GO" id="GO:0016740">
    <property type="term" value="F:transferase activity"/>
    <property type="evidence" value="ECO:0007669"/>
    <property type="project" value="UniProtKB-KW"/>
</dbReference>
<evidence type="ECO:0000256" key="2">
    <source>
        <dbReference type="SAM" id="MobiDB-lite"/>
    </source>
</evidence>
<feature type="region of interest" description="Disordered" evidence="2">
    <location>
        <begin position="365"/>
        <end position="401"/>
    </location>
</feature>
<dbReference type="InterPro" id="IPR023606">
    <property type="entry name" value="CoA-Trfase_III_dom_1_sf"/>
</dbReference>
<dbReference type="RefSeq" id="WP_187555430.1">
    <property type="nucleotide sequence ID" value="NZ_CP060716.1"/>
</dbReference>
<evidence type="ECO:0000256" key="1">
    <source>
        <dbReference type="ARBA" id="ARBA00022679"/>
    </source>
</evidence>
<proteinExistence type="predicted"/>
<keyword evidence="1 3" id="KW-0808">Transferase</keyword>